<name>A0ABQ5ZM64_9HYPH</name>
<comment type="caution">
    <text evidence="2">The sequence shown here is derived from an EMBL/GenBank/DDBJ whole genome shotgun (WGS) entry which is preliminary data.</text>
</comment>
<gene>
    <name evidence="2" type="ORF">GCM10007923_51700</name>
</gene>
<protein>
    <submittedName>
        <fullName evidence="2">Transcriptional regulator</fullName>
    </submittedName>
</protein>
<dbReference type="InterPro" id="IPR036388">
    <property type="entry name" value="WH-like_DNA-bd_sf"/>
</dbReference>
<dbReference type="PANTHER" id="PTHR38600:SF2">
    <property type="entry name" value="SLL0088 PROTEIN"/>
    <property type="match status" value="1"/>
</dbReference>
<dbReference type="PANTHER" id="PTHR38600">
    <property type="entry name" value="TRANSCRIPTIONAL REGULATORY PROTEIN"/>
    <property type="match status" value="1"/>
</dbReference>
<dbReference type="PROSITE" id="PS50987">
    <property type="entry name" value="HTH_ARSR_2"/>
    <property type="match status" value="1"/>
</dbReference>
<dbReference type="InterPro" id="IPR011991">
    <property type="entry name" value="ArsR-like_HTH"/>
</dbReference>
<evidence type="ECO:0000313" key="3">
    <source>
        <dbReference type="Proteomes" id="UP001156702"/>
    </source>
</evidence>
<dbReference type="SMART" id="SM00418">
    <property type="entry name" value="HTH_ARSR"/>
    <property type="match status" value="1"/>
</dbReference>
<dbReference type="InterPro" id="IPR001845">
    <property type="entry name" value="HTH_ArsR_DNA-bd_dom"/>
</dbReference>
<dbReference type="Pfam" id="PF12840">
    <property type="entry name" value="HTH_20"/>
    <property type="match status" value="1"/>
</dbReference>
<sequence>MPKYSDPIDILLNALSEPVRRRIVERLARGPCSVSGLTEVAPISLPAVMQHLGVLEEAKLIVSEKVGRVRTVSLKPGALKDLERWAAAQSRPWERKLDHLDAYLKETKEEE</sequence>
<proteinExistence type="predicted"/>
<evidence type="ECO:0000313" key="2">
    <source>
        <dbReference type="EMBL" id="GLR53953.1"/>
    </source>
</evidence>
<evidence type="ECO:0000259" key="1">
    <source>
        <dbReference type="PROSITE" id="PS50987"/>
    </source>
</evidence>
<dbReference type="EMBL" id="BSOP01000044">
    <property type="protein sequence ID" value="GLR53953.1"/>
    <property type="molecule type" value="Genomic_DNA"/>
</dbReference>
<organism evidence="2 3">
    <name type="scientific">Shinella yambaruensis</name>
    <dbReference type="NCBI Taxonomy" id="415996"/>
    <lineage>
        <taxon>Bacteria</taxon>
        <taxon>Pseudomonadati</taxon>
        <taxon>Pseudomonadota</taxon>
        <taxon>Alphaproteobacteria</taxon>
        <taxon>Hyphomicrobiales</taxon>
        <taxon>Rhizobiaceae</taxon>
        <taxon>Shinella</taxon>
    </lineage>
</organism>
<reference evidence="3" key="1">
    <citation type="journal article" date="2019" name="Int. J. Syst. Evol. Microbiol.">
        <title>The Global Catalogue of Microorganisms (GCM) 10K type strain sequencing project: providing services to taxonomists for standard genome sequencing and annotation.</title>
        <authorList>
            <consortium name="The Broad Institute Genomics Platform"/>
            <consortium name="The Broad Institute Genome Sequencing Center for Infectious Disease"/>
            <person name="Wu L."/>
            <person name="Ma J."/>
        </authorList>
    </citation>
    <scope>NUCLEOTIDE SEQUENCE [LARGE SCALE GENOMIC DNA]</scope>
    <source>
        <strain evidence="3">NBRC 102122</strain>
    </source>
</reference>
<accession>A0ABQ5ZM64</accession>
<keyword evidence="3" id="KW-1185">Reference proteome</keyword>
<dbReference type="Proteomes" id="UP001156702">
    <property type="component" value="Unassembled WGS sequence"/>
</dbReference>
<dbReference type="SUPFAM" id="SSF46785">
    <property type="entry name" value="Winged helix' DNA-binding domain"/>
    <property type="match status" value="1"/>
</dbReference>
<dbReference type="InterPro" id="IPR036390">
    <property type="entry name" value="WH_DNA-bd_sf"/>
</dbReference>
<dbReference type="RefSeq" id="WP_244767857.1">
    <property type="nucleotide sequence ID" value="NZ_BSOP01000044.1"/>
</dbReference>
<dbReference type="Gene3D" id="1.10.10.10">
    <property type="entry name" value="Winged helix-like DNA-binding domain superfamily/Winged helix DNA-binding domain"/>
    <property type="match status" value="1"/>
</dbReference>
<feature type="domain" description="HTH arsR-type" evidence="1">
    <location>
        <begin position="1"/>
        <end position="94"/>
    </location>
</feature>
<dbReference type="CDD" id="cd00090">
    <property type="entry name" value="HTH_ARSR"/>
    <property type="match status" value="1"/>
</dbReference>
<dbReference type="NCBIfam" id="NF033788">
    <property type="entry name" value="HTH_metalloreg"/>
    <property type="match status" value="1"/>
</dbReference>